<reference evidence="3" key="1">
    <citation type="journal article" date="2013" name="Nature">
        <title>Draft genome of the wheat A-genome progenitor Triticum urartu.</title>
        <authorList>
            <person name="Ling H.Q."/>
            <person name="Zhao S."/>
            <person name="Liu D."/>
            <person name="Wang J."/>
            <person name="Sun H."/>
            <person name="Zhang C."/>
            <person name="Fan H."/>
            <person name="Li D."/>
            <person name="Dong L."/>
            <person name="Tao Y."/>
            <person name="Gao C."/>
            <person name="Wu H."/>
            <person name="Li Y."/>
            <person name="Cui Y."/>
            <person name="Guo X."/>
            <person name="Zheng S."/>
            <person name="Wang B."/>
            <person name="Yu K."/>
            <person name="Liang Q."/>
            <person name="Yang W."/>
            <person name="Lou X."/>
            <person name="Chen J."/>
            <person name="Feng M."/>
            <person name="Jian J."/>
            <person name="Zhang X."/>
            <person name="Luo G."/>
            <person name="Jiang Y."/>
            <person name="Liu J."/>
            <person name="Wang Z."/>
            <person name="Sha Y."/>
            <person name="Zhang B."/>
            <person name="Wu H."/>
            <person name="Tang D."/>
            <person name="Shen Q."/>
            <person name="Xue P."/>
            <person name="Zou S."/>
            <person name="Wang X."/>
            <person name="Liu X."/>
            <person name="Wang F."/>
            <person name="Yang Y."/>
            <person name="An X."/>
            <person name="Dong Z."/>
            <person name="Zhang K."/>
            <person name="Zhang X."/>
            <person name="Luo M.C."/>
            <person name="Dvorak J."/>
            <person name="Tong Y."/>
            <person name="Wang J."/>
            <person name="Yang H."/>
            <person name="Li Z."/>
            <person name="Wang D."/>
            <person name="Zhang A."/>
            <person name="Wang J."/>
        </authorList>
    </citation>
    <scope>NUCLEOTIDE SEQUENCE</scope>
    <source>
        <strain evidence="3">cv. G1812</strain>
    </source>
</reference>
<protein>
    <recommendedName>
        <fullName evidence="4">3-beta hydroxysteroid dehydrogenase/isomerase domain-containing protein</fullName>
    </recommendedName>
</protein>
<dbReference type="EnsemblPlants" id="TuG1812S0000271400.01.T01">
    <property type="protein sequence ID" value="TuG1812S0000271400.01.T01"/>
    <property type="gene ID" value="TuG1812S0000271400.01"/>
</dbReference>
<dbReference type="Gramene" id="TuG1812S0000271400.01.T01">
    <property type="protein sequence ID" value="TuG1812S0000271400.01.T01"/>
    <property type="gene ID" value="TuG1812S0000271400.01"/>
</dbReference>
<evidence type="ECO:0000313" key="3">
    <source>
        <dbReference type="Proteomes" id="UP000015106"/>
    </source>
</evidence>
<proteinExistence type="predicted"/>
<feature type="compositionally biased region" description="Polar residues" evidence="1">
    <location>
        <begin position="14"/>
        <end position="36"/>
    </location>
</feature>
<dbReference type="Gene3D" id="3.40.50.720">
    <property type="entry name" value="NAD(P)-binding Rossmann-like Domain"/>
    <property type="match status" value="1"/>
</dbReference>
<dbReference type="AlphaFoldDB" id="A0A8R7V8R8"/>
<evidence type="ECO:0000313" key="2">
    <source>
        <dbReference type="EnsemblPlants" id="TuG1812S0000271400.01.T01"/>
    </source>
</evidence>
<organism evidence="2 3">
    <name type="scientific">Triticum urartu</name>
    <name type="common">Red wild einkorn</name>
    <name type="synonym">Crithodium urartu</name>
    <dbReference type="NCBI Taxonomy" id="4572"/>
    <lineage>
        <taxon>Eukaryota</taxon>
        <taxon>Viridiplantae</taxon>
        <taxon>Streptophyta</taxon>
        <taxon>Embryophyta</taxon>
        <taxon>Tracheophyta</taxon>
        <taxon>Spermatophyta</taxon>
        <taxon>Magnoliopsida</taxon>
        <taxon>Liliopsida</taxon>
        <taxon>Poales</taxon>
        <taxon>Poaceae</taxon>
        <taxon>BOP clade</taxon>
        <taxon>Pooideae</taxon>
        <taxon>Triticodae</taxon>
        <taxon>Triticeae</taxon>
        <taxon>Triticinae</taxon>
        <taxon>Triticum</taxon>
    </lineage>
</organism>
<feature type="compositionally biased region" description="Basic residues" evidence="1">
    <location>
        <begin position="38"/>
        <end position="48"/>
    </location>
</feature>
<sequence>MQRQYFPEHKRTTQDFISPHFSSVPTSQSRADQSSLRPCRRAREGRRRASPEGAATSLQHLLRCCSRKATLSDGTEKNSHLEDLQALGPLEIIRADLNEEGSFDEAVSGCDYVFPVAAPVNMLSADPEVIFNNLKEPSALLLACYSLRTEGVLMQVPLSPRGYDMIFAAHHSVPTTTPEEPPYNLSFLKRGEQANNPSLFHERFDRVVAGDVGG</sequence>
<feature type="compositionally biased region" description="Basic and acidic residues" evidence="1">
    <location>
        <begin position="1"/>
        <end position="13"/>
    </location>
</feature>
<evidence type="ECO:0000256" key="1">
    <source>
        <dbReference type="SAM" id="MobiDB-lite"/>
    </source>
</evidence>
<evidence type="ECO:0008006" key="4">
    <source>
        <dbReference type="Google" id="ProtNLM"/>
    </source>
</evidence>
<dbReference type="SUPFAM" id="SSF51735">
    <property type="entry name" value="NAD(P)-binding Rossmann-fold domains"/>
    <property type="match status" value="1"/>
</dbReference>
<keyword evidence="3" id="KW-1185">Reference proteome</keyword>
<dbReference type="Proteomes" id="UP000015106">
    <property type="component" value="Unassembled WGS sequence"/>
</dbReference>
<feature type="region of interest" description="Disordered" evidence="1">
    <location>
        <begin position="1"/>
        <end position="55"/>
    </location>
</feature>
<dbReference type="InterPro" id="IPR036291">
    <property type="entry name" value="NAD(P)-bd_dom_sf"/>
</dbReference>
<reference evidence="2" key="2">
    <citation type="submission" date="2022-06" db="UniProtKB">
        <authorList>
            <consortium name="EnsemblPlants"/>
        </authorList>
    </citation>
    <scope>IDENTIFICATION</scope>
</reference>
<accession>A0A8R7V8R8</accession>
<name>A0A8R7V8R8_TRIUA</name>